<reference evidence="1" key="2">
    <citation type="journal article" date="2015" name="Fish Shellfish Immunol.">
        <title>Early steps in the European eel (Anguilla anguilla)-Vibrio vulnificus interaction in the gills: Role of the RtxA13 toxin.</title>
        <authorList>
            <person name="Callol A."/>
            <person name="Pajuelo D."/>
            <person name="Ebbesson L."/>
            <person name="Teles M."/>
            <person name="MacKenzie S."/>
            <person name="Amaro C."/>
        </authorList>
    </citation>
    <scope>NUCLEOTIDE SEQUENCE</scope>
</reference>
<dbReference type="EMBL" id="GBXM01057577">
    <property type="protein sequence ID" value="JAH51000.1"/>
    <property type="molecule type" value="Transcribed_RNA"/>
</dbReference>
<proteinExistence type="predicted"/>
<sequence>MQDYFVKEAKWFWFGAQS</sequence>
<dbReference type="AlphaFoldDB" id="A0A0E9TDM2"/>
<accession>A0A0E9TDM2</accession>
<protein>
    <submittedName>
        <fullName evidence="1">Uncharacterized protein</fullName>
    </submittedName>
</protein>
<evidence type="ECO:0000313" key="1">
    <source>
        <dbReference type="EMBL" id="JAH51000.1"/>
    </source>
</evidence>
<organism evidence="1">
    <name type="scientific">Anguilla anguilla</name>
    <name type="common">European freshwater eel</name>
    <name type="synonym">Muraena anguilla</name>
    <dbReference type="NCBI Taxonomy" id="7936"/>
    <lineage>
        <taxon>Eukaryota</taxon>
        <taxon>Metazoa</taxon>
        <taxon>Chordata</taxon>
        <taxon>Craniata</taxon>
        <taxon>Vertebrata</taxon>
        <taxon>Euteleostomi</taxon>
        <taxon>Actinopterygii</taxon>
        <taxon>Neopterygii</taxon>
        <taxon>Teleostei</taxon>
        <taxon>Anguilliformes</taxon>
        <taxon>Anguillidae</taxon>
        <taxon>Anguilla</taxon>
    </lineage>
</organism>
<name>A0A0E9TDM2_ANGAN</name>
<reference evidence="1" key="1">
    <citation type="submission" date="2014-11" db="EMBL/GenBank/DDBJ databases">
        <authorList>
            <person name="Amaro Gonzalez C."/>
        </authorList>
    </citation>
    <scope>NUCLEOTIDE SEQUENCE</scope>
</reference>